<keyword evidence="1" id="KW-0812">Transmembrane</keyword>
<evidence type="ECO:0000313" key="2">
    <source>
        <dbReference type="EMBL" id="MDV0445165.1"/>
    </source>
</evidence>
<name>A0ABU3VQJ3_9EURY</name>
<accession>A0ABU3VQJ3</accession>
<gene>
    <name evidence="2" type="ORF">MmiAt1_07220</name>
</gene>
<evidence type="ECO:0000313" key="3">
    <source>
        <dbReference type="Proteomes" id="UP001272052"/>
    </source>
</evidence>
<sequence>MKIKKYEVITAIILLTSMIVAGYVYYSAYSVADDFNDIEAAVKEYVGSDSQKNIQVLETAKTNNSMYALYTTSERGFKGIVAFERGLNLRWKPVGARSVLTGDPIARTSSLDDVVIYGVNVDQRAVSYEYYDETTNEILYANSITEPDFIDIFEPAESQDMRGRTELRILDDQGNDIRKELYVDYGSVGSSSTFPEFRHAEDALAAAVLMIGLALSIFFWKYCKDEEEFNLSFEKTKLEKIKNETELKN</sequence>
<dbReference type="RefSeq" id="WP_318785592.1">
    <property type="nucleotide sequence ID" value="NZ_JAWDKC010000013.1"/>
</dbReference>
<feature type="transmembrane region" description="Helical" evidence="1">
    <location>
        <begin position="7"/>
        <end position="26"/>
    </location>
</feature>
<feature type="transmembrane region" description="Helical" evidence="1">
    <location>
        <begin position="203"/>
        <end position="223"/>
    </location>
</feature>
<keyword evidence="1" id="KW-1133">Transmembrane helix</keyword>
<keyword evidence="1" id="KW-0472">Membrane</keyword>
<dbReference type="EMBL" id="JAWDKC010000013">
    <property type="protein sequence ID" value="MDV0445165.1"/>
    <property type="molecule type" value="Genomic_DNA"/>
</dbReference>
<protein>
    <submittedName>
        <fullName evidence="2">Uncharacterized protein</fullName>
    </submittedName>
</protein>
<evidence type="ECO:0000256" key="1">
    <source>
        <dbReference type="SAM" id="Phobius"/>
    </source>
</evidence>
<proteinExistence type="predicted"/>
<reference evidence="2 3" key="1">
    <citation type="submission" date="2023-06" db="EMBL/GenBank/DDBJ databases">
        <title>Genome sequence of Methanimicrococcus sp. At1.</title>
        <authorList>
            <person name="Protasov E."/>
            <person name="Platt K."/>
            <person name="Poehlein A."/>
            <person name="Daniel R."/>
            <person name="Brune A."/>
        </authorList>
    </citation>
    <scope>NUCLEOTIDE SEQUENCE [LARGE SCALE GENOMIC DNA]</scope>
    <source>
        <strain evidence="2 3">At1</strain>
    </source>
</reference>
<dbReference type="Proteomes" id="UP001272052">
    <property type="component" value="Unassembled WGS sequence"/>
</dbReference>
<comment type="caution">
    <text evidence="2">The sequence shown here is derived from an EMBL/GenBank/DDBJ whole genome shotgun (WGS) entry which is preliminary data.</text>
</comment>
<keyword evidence="3" id="KW-1185">Reference proteome</keyword>
<organism evidence="2 3">
    <name type="scientific">Methanimicrococcus hacksteinii</name>
    <dbReference type="NCBI Taxonomy" id="3028293"/>
    <lineage>
        <taxon>Archaea</taxon>
        <taxon>Methanobacteriati</taxon>
        <taxon>Methanobacteriota</taxon>
        <taxon>Stenosarchaea group</taxon>
        <taxon>Methanomicrobia</taxon>
        <taxon>Methanosarcinales</taxon>
        <taxon>Methanosarcinaceae</taxon>
        <taxon>Methanimicrococcus</taxon>
    </lineage>
</organism>